<dbReference type="GO" id="GO:0006412">
    <property type="term" value="P:translation"/>
    <property type="evidence" value="ECO:0007669"/>
    <property type="project" value="InterPro"/>
</dbReference>
<dbReference type="SUPFAM" id="SSF50249">
    <property type="entry name" value="Nucleic acid-binding proteins"/>
    <property type="match status" value="1"/>
</dbReference>
<comment type="similarity">
    <text evidence="1">Belongs to the eukaryotic ribosomal protein eS28 family.</text>
</comment>
<protein>
    <recommendedName>
        <fullName evidence="6">40S ribosomal protein S28</fullName>
    </recommendedName>
</protein>
<keyword evidence="2" id="KW-0689">Ribosomal protein</keyword>
<accession>A0A3D8SBZ0</accession>
<organism evidence="4 5">
    <name type="scientific">Aspergillus mulundensis</name>
    <dbReference type="NCBI Taxonomy" id="1810919"/>
    <lineage>
        <taxon>Eukaryota</taxon>
        <taxon>Fungi</taxon>
        <taxon>Dikarya</taxon>
        <taxon>Ascomycota</taxon>
        <taxon>Pezizomycotina</taxon>
        <taxon>Eurotiomycetes</taxon>
        <taxon>Eurotiomycetidae</taxon>
        <taxon>Eurotiales</taxon>
        <taxon>Aspergillaceae</taxon>
        <taxon>Aspergillus</taxon>
        <taxon>Aspergillus subgen. Nidulantes</taxon>
    </lineage>
</organism>
<dbReference type="GO" id="GO:0030490">
    <property type="term" value="P:maturation of SSU-rRNA"/>
    <property type="evidence" value="ECO:0007669"/>
    <property type="project" value="TreeGrafter"/>
</dbReference>
<dbReference type="InterPro" id="IPR012340">
    <property type="entry name" value="NA-bd_OB-fold"/>
</dbReference>
<reference evidence="4 5" key="1">
    <citation type="journal article" date="2018" name="IMA Fungus">
        <title>IMA Genome-F 9: Draft genome sequence of Annulohypoxylon stygium, Aspergillus mulundensis, Berkeleyomyces basicola (syn. Thielaviopsis basicola), Ceratocystis smalleyi, two Cercospora beticola strains, Coleophoma cylindrospora, Fusarium fracticaudum, Phialophora cf. hyalina, and Morchella septimelata.</title>
        <authorList>
            <person name="Wingfield B.D."/>
            <person name="Bills G.F."/>
            <person name="Dong Y."/>
            <person name="Huang W."/>
            <person name="Nel W.J."/>
            <person name="Swalarsk-Parry B.S."/>
            <person name="Vaghefi N."/>
            <person name="Wilken P.M."/>
            <person name="An Z."/>
            <person name="de Beer Z.W."/>
            <person name="De Vos L."/>
            <person name="Chen L."/>
            <person name="Duong T.A."/>
            <person name="Gao Y."/>
            <person name="Hammerbacher A."/>
            <person name="Kikkert J.R."/>
            <person name="Li Y."/>
            <person name="Li H."/>
            <person name="Li K."/>
            <person name="Li Q."/>
            <person name="Liu X."/>
            <person name="Ma X."/>
            <person name="Naidoo K."/>
            <person name="Pethybridge S.J."/>
            <person name="Sun J."/>
            <person name="Steenkamp E.T."/>
            <person name="van der Nest M.A."/>
            <person name="van Wyk S."/>
            <person name="Wingfield M.J."/>
            <person name="Xiong C."/>
            <person name="Yue Q."/>
            <person name="Zhang X."/>
        </authorList>
    </citation>
    <scope>NUCLEOTIDE SEQUENCE [LARGE SCALE GENOMIC DNA]</scope>
    <source>
        <strain evidence="4 5">DSM 5745</strain>
    </source>
</reference>
<name>A0A3D8SBZ0_9EURO</name>
<sequence>MDASKTPTKLVKVTRVLGRTAGWSAAGRFPLERRRTRKALEEYTSAGKMEANGVSIIGSRGGVTQVRVEFMDDQTRSIIRNVKGPVRVDDILCLLESEREARRLR</sequence>
<dbReference type="Pfam" id="PF01200">
    <property type="entry name" value="Ribosomal_S28e"/>
    <property type="match status" value="1"/>
</dbReference>
<dbReference type="GO" id="GO:0000028">
    <property type="term" value="P:ribosomal small subunit assembly"/>
    <property type="evidence" value="ECO:0007669"/>
    <property type="project" value="TreeGrafter"/>
</dbReference>
<evidence type="ECO:0000313" key="4">
    <source>
        <dbReference type="EMBL" id="RDW83840.1"/>
    </source>
</evidence>
<proteinExistence type="inferred from homology"/>
<dbReference type="CDD" id="cd04457">
    <property type="entry name" value="S1_S28E"/>
    <property type="match status" value="1"/>
</dbReference>
<evidence type="ECO:0000256" key="2">
    <source>
        <dbReference type="ARBA" id="ARBA00022980"/>
    </source>
</evidence>
<keyword evidence="5" id="KW-1185">Reference proteome</keyword>
<dbReference type="InterPro" id="IPR028626">
    <property type="entry name" value="Ribosomal_eS28_CS"/>
</dbReference>
<evidence type="ECO:0000256" key="3">
    <source>
        <dbReference type="ARBA" id="ARBA00023274"/>
    </source>
</evidence>
<dbReference type="InterPro" id="IPR000289">
    <property type="entry name" value="Ribosomal_eS28"/>
</dbReference>
<dbReference type="PROSITE" id="PS00961">
    <property type="entry name" value="RIBOSOMAL_S28E"/>
    <property type="match status" value="1"/>
</dbReference>
<keyword evidence="3" id="KW-0687">Ribonucleoprotein</keyword>
<evidence type="ECO:0000313" key="5">
    <source>
        <dbReference type="Proteomes" id="UP000256690"/>
    </source>
</evidence>
<dbReference type="GeneID" id="38114536"/>
<dbReference type="OrthoDB" id="10258930at2759"/>
<dbReference type="GO" id="GO:0022627">
    <property type="term" value="C:cytosolic small ribosomal subunit"/>
    <property type="evidence" value="ECO:0007669"/>
    <property type="project" value="TreeGrafter"/>
</dbReference>
<evidence type="ECO:0000256" key="1">
    <source>
        <dbReference type="ARBA" id="ARBA00005943"/>
    </source>
</evidence>
<evidence type="ECO:0008006" key="6">
    <source>
        <dbReference type="Google" id="ProtNLM"/>
    </source>
</evidence>
<dbReference type="Proteomes" id="UP000256690">
    <property type="component" value="Unassembled WGS sequence"/>
</dbReference>
<dbReference type="EMBL" id="PVWQ01000004">
    <property type="protein sequence ID" value="RDW83840.1"/>
    <property type="molecule type" value="Genomic_DNA"/>
</dbReference>
<comment type="caution">
    <text evidence="4">The sequence shown here is derived from an EMBL/GenBank/DDBJ whole genome shotgun (WGS) entry which is preliminary data.</text>
</comment>
<dbReference type="RefSeq" id="XP_026605178.1">
    <property type="nucleotide sequence ID" value="XM_026746182.1"/>
</dbReference>
<dbReference type="AlphaFoldDB" id="A0A3D8SBZ0"/>
<dbReference type="STRING" id="1810919.A0A3D8SBZ0"/>
<dbReference type="Gene3D" id="2.40.50.140">
    <property type="entry name" value="Nucleic acid-binding proteins"/>
    <property type="match status" value="1"/>
</dbReference>
<dbReference type="PANTHER" id="PTHR10769">
    <property type="entry name" value="40S RIBOSOMAL PROTEIN S28"/>
    <property type="match status" value="1"/>
</dbReference>
<gene>
    <name evidence="4" type="ORF">DSM5745_04166</name>
</gene>
<dbReference type="GO" id="GO:0003735">
    <property type="term" value="F:structural constituent of ribosome"/>
    <property type="evidence" value="ECO:0007669"/>
    <property type="project" value="InterPro"/>
</dbReference>
<dbReference type="PANTHER" id="PTHR10769:SF3">
    <property type="entry name" value="SMALL RIBOSOMAL SUBUNIT PROTEIN ES28"/>
    <property type="match status" value="1"/>
</dbReference>